<name>R0M2Q6_ANAPL</name>
<keyword evidence="2" id="KW-1185">Reference proteome</keyword>
<reference evidence="2" key="1">
    <citation type="journal article" date="2013" name="Nat. Genet.">
        <title>The duck genome and transcriptome provide insight into an avian influenza virus reservoir species.</title>
        <authorList>
            <person name="Huang Y."/>
            <person name="Li Y."/>
            <person name="Burt D.W."/>
            <person name="Chen H."/>
            <person name="Zhang Y."/>
            <person name="Qian W."/>
            <person name="Kim H."/>
            <person name="Gan S."/>
            <person name="Zhao Y."/>
            <person name="Li J."/>
            <person name="Yi K."/>
            <person name="Feng H."/>
            <person name="Zhu P."/>
            <person name="Li B."/>
            <person name="Liu Q."/>
            <person name="Fairley S."/>
            <person name="Magor K.E."/>
            <person name="Du Z."/>
            <person name="Hu X."/>
            <person name="Goodman L."/>
            <person name="Tafer H."/>
            <person name="Vignal A."/>
            <person name="Lee T."/>
            <person name="Kim K.W."/>
            <person name="Sheng Z."/>
            <person name="An Y."/>
            <person name="Searle S."/>
            <person name="Herrero J."/>
            <person name="Groenen M.A."/>
            <person name="Crooijmans R.P."/>
            <person name="Faraut T."/>
            <person name="Cai Q."/>
            <person name="Webster R.G."/>
            <person name="Aldridge J.R."/>
            <person name="Warren W.C."/>
            <person name="Bartschat S."/>
            <person name="Kehr S."/>
            <person name="Marz M."/>
            <person name="Stadler P.F."/>
            <person name="Smith J."/>
            <person name="Kraus R.H."/>
            <person name="Zhao Y."/>
            <person name="Ren L."/>
            <person name="Fei J."/>
            <person name="Morisson M."/>
            <person name="Kaiser P."/>
            <person name="Griffin D.K."/>
            <person name="Rao M."/>
            <person name="Pitel F."/>
            <person name="Wang J."/>
            <person name="Li N."/>
        </authorList>
    </citation>
    <scope>NUCLEOTIDE SEQUENCE [LARGE SCALE GENOMIC DNA]</scope>
</reference>
<dbReference type="EMBL" id="KB742571">
    <property type="protein sequence ID" value="EOB06938.1"/>
    <property type="molecule type" value="Genomic_DNA"/>
</dbReference>
<gene>
    <name evidence="1" type="ORF">Anapl_08136</name>
</gene>
<sequence>MADGPRCKRRKQANPRRKNEFGSLIHFRVRNVLVLRSSTYPVPFPLGIAQDLSELSGFLLLSWIRGKDVTSELVSLLITLETVMLIEIRQKFLMKRGRTKLKIKNTGNK</sequence>
<evidence type="ECO:0000313" key="2">
    <source>
        <dbReference type="Proteomes" id="UP000296049"/>
    </source>
</evidence>
<accession>R0M2Q6</accession>
<dbReference type="AlphaFoldDB" id="R0M2Q6"/>
<protein>
    <recommendedName>
        <fullName evidence="3">Zinc finger E-box-binding homeobox 2</fullName>
    </recommendedName>
</protein>
<proteinExistence type="predicted"/>
<evidence type="ECO:0000313" key="1">
    <source>
        <dbReference type="EMBL" id="EOB06938.1"/>
    </source>
</evidence>
<organism evidence="1 2">
    <name type="scientific">Anas platyrhynchos</name>
    <name type="common">Mallard</name>
    <name type="synonym">Anas boschas</name>
    <dbReference type="NCBI Taxonomy" id="8839"/>
    <lineage>
        <taxon>Eukaryota</taxon>
        <taxon>Metazoa</taxon>
        <taxon>Chordata</taxon>
        <taxon>Craniata</taxon>
        <taxon>Vertebrata</taxon>
        <taxon>Euteleostomi</taxon>
        <taxon>Archelosauria</taxon>
        <taxon>Archosauria</taxon>
        <taxon>Dinosauria</taxon>
        <taxon>Saurischia</taxon>
        <taxon>Theropoda</taxon>
        <taxon>Coelurosauria</taxon>
        <taxon>Aves</taxon>
        <taxon>Neognathae</taxon>
        <taxon>Galloanserae</taxon>
        <taxon>Anseriformes</taxon>
        <taxon>Anatidae</taxon>
        <taxon>Anatinae</taxon>
        <taxon>Anas</taxon>
    </lineage>
</organism>
<dbReference type="Proteomes" id="UP000296049">
    <property type="component" value="Unassembled WGS sequence"/>
</dbReference>
<evidence type="ECO:0008006" key="3">
    <source>
        <dbReference type="Google" id="ProtNLM"/>
    </source>
</evidence>